<evidence type="ECO:0000256" key="3">
    <source>
        <dbReference type="ARBA" id="ARBA00023125"/>
    </source>
</evidence>
<feature type="compositionally biased region" description="Polar residues" evidence="6">
    <location>
        <begin position="37"/>
        <end position="50"/>
    </location>
</feature>
<keyword evidence="3" id="KW-0238">DNA-binding</keyword>
<feature type="domain" description="Xylanolytic transcriptional activator regulatory" evidence="7">
    <location>
        <begin position="299"/>
        <end position="373"/>
    </location>
</feature>
<comment type="caution">
    <text evidence="8">The sequence shown here is derived from an EMBL/GenBank/DDBJ whole genome shotgun (WGS) entry which is preliminary data.</text>
</comment>
<dbReference type="CDD" id="cd12148">
    <property type="entry name" value="fungal_TF_MHR"/>
    <property type="match status" value="1"/>
</dbReference>
<accession>A0ABR3XJ15</accession>
<keyword evidence="4" id="KW-0804">Transcription</keyword>
<dbReference type="InterPro" id="IPR007219">
    <property type="entry name" value="XnlR_reg_dom"/>
</dbReference>
<dbReference type="InterPro" id="IPR051711">
    <property type="entry name" value="Stress_Response_Reg"/>
</dbReference>
<dbReference type="SMART" id="SM00906">
    <property type="entry name" value="Fungal_trans"/>
    <property type="match status" value="1"/>
</dbReference>
<proteinExistence type="predicted"/>
<dbReference type="PANTHER" id="PTHR47540:SF6">
    <property type="entry name" value="ZN(II)2CYS6 TRANSCRIPTION FACTOR (EUROFUNG)"/>
    <property type="match status" value="1"/>
</dbReference>
<evidence type="ECO:0000256" key="4">
    <source>
        <dbReference type="ARBA" id="ARBA00023163"/>
    </source>
</evidence>
<reference evidence="8 9" key="1">
    <citation type="journal article" date="2024" name="Commun. Biol.">
        <title>Comparative genomic analysis of thermophilic fungi reveals convergent evolutionary adaptations and gene losses.</title>
        <authorList>
            <person name="Steindorff A.S."/>
            <person name="Aguilar-Pontes M.V."/>
            <person name="Robinson A.J."/>
            <person name="Andreopoulos B."/>
            <person name="LaButti K."/>
            <person name="Kuo A."/>
            <person name="Mondo S."/>
            <person name="Riley R."/>
            <person name="Otillar R."/>
            <person name="Haridas S."/>
            <person name="Lipzen A."/>
            <person name="Grimwood J."/>
            <person name="Schmutz J."/>
            <person name="Clum A."/>
            <person name="Reid I.D."/>
            <person name="Moisan M.C."/>
            <person name="Butler G."/>
            <person name="Nguyen T.T.M."/>
            <person name="Dewar K."/>
            <person name="Conant G."/>
            <person name="Drula E."/>
            <person name="Henrissat B."/>
            <person name="Hansel C."/>
            <person name="Singer S."/>
            <person name="Hutchinson M.I."/>
            <person name="de Vries R.P."/>
            <person name="Natvig D.O."/>
            <person name="Powell A.J."/>
            <person name="Tsang A."/>
            <person name="Grigoriev I.V."/>
        </authorList>
    </citation>
    <scope>NUCLEOTIDE SEQUENCE [LARGE SCALE GENOMIC DNA]</scope>
    <source>
        <strain evidence="8 9">ATCC 24622</strain>
    </source>
</reference>
<dbReference type="Pfam" id="PF04082">
    <property type="entry name" value="Fungal_trans"/>
    <property type="match status" value="1"/>
</dbReference>
<evidence type="ECO:0000256" key="1">
    <source>
        <dbReference type="ARBA" id="ARBA00004123"/>
    </source>
</evidence>
<evidence type="ECO:0000313" key="9">
    <source>
        <dbReference type="Proteomes" id="UP001586593"/>
    </source>
</evidence>
<dbReference type="PANTHER" id="PTHR47540">
    <property type="entry name" value="THIAMINE REPRESSIBLE GENES REGULATORY PROTEIN THI5"/>
    <property type="match status" value="1"/>
</dbReference>
<keyword evidence="5" id="KW-0539">Nucleus</keyword>
<keyword evidence="9" id="KW-1185">Reference proteome</keyword>
<dbReference type="EMBL" id="JAZHXJ010000088">
    <property type="protein sequence ID" value="KAL1875711.1"/>
    <property type="molecule type" value="Genomic_DNA"/>
</dbReference>
<keyword evidence="2" id="KW-0805">Transcription regulation</keyword>
<evidence type="ECO:0000256" key="2">
    <source>
        <dbReference type="ARBA" id="ARBA00023015"/>
    </source>
</evidence>
<protein>
    <recommendedName>
        <fullName evidence="7">Xylanolytic transcriptional activator regulatory domain-containing protein</fullName>
    </recommendedName>
</protein>
<name>A0ABR3XJ15_9PEZI</name>
<evidence type="ECO:0000259" key="7">
    <source>
        <dbReference type="SMART" id="SM00906"/>
    </source>
</evidence>
<dbReference type="Proteomes" id="UP001586593">
    <property type="component" value="Unassembled WGS sequence"/>
</dbReference>
<evidence type="ECO:0000256" key="5">
    <source>
        <dbReference type="ARBA" id="ARBA00023242"/>
    </source>
</evidence>
<evidence type="ECO:0000313" key="8">
    <source>
        <dbReference type="EMBL" id="KAL1875711.1"/>
    </source>
</evidence>
<feature type="region of interest" description="Disordered" evidence="6">
    <location>
        <begin position="37"/>
        <end position="73"/>
    </location>
</feature>
<gene>
    <name evidence="8" type="ORF">VTK73DRAFT_9900</name>
</gene>
<sequence length="700" mass="76824">MAEHLVILDVSNSADSEPTSNRRLRKRSYIAYLHRLQNNGRDSAEGSQNDQDADSLRVSSDGSSMAMEPQAREHAAALVTPTNNALGGVVLASDVNHADPPISNPIHEPERLFAPDRESPSSQQFVGESTCLAFGDRILQCLCPQSAAVPLSTSHKYMRDPAFARQLDHAGSCTFPERIRAHLLVRVALRFIGQDYHLFLHHDFLDKLAEAYASGQALRHESMWVCKFFVVLALGEMYSASLPAAKEARPASVPGTQYFLTAVRLFQDQFEEPSIAQIETLLLFMQCFYSNVLGRVKSAHMYSGMAVRSSTCLGLHRRVPDSSTLSATEREHRIRLWWTVYVFDRSTCSKLGQPLSIQDSDIDVGMPSSDMLSPDGQAKLGSPDHLIAYINLAQITGYIMRDIYAPASKASGGRLVQNVRTILQKLRKWDSHVSARLRWRPEGGVPRSVASLQLHFNQCIILTTRPILLYVLKMRNPFALHRAFSSADGDAGDGGDAPAISDTIRSLADSCVAAARTSNTILSQLFIENALATCGYFDAHHLFSSTLVMIVSAISSPNSCDSDAVQTAFQILMVMRDNGNVAAGEYFSCLAKIQWTVSRLFQGRTAREAAAMDMEARAGASACTPAAPNPVLGPPDLDDYDWSQFVIPHSLDSTSDHDGPCAAMTGDPLDNPLLQAFLDNSDGGRDENNLFNTDDIFFML</sequence>
<comment type="subcellular location">
    <subcellularLocation>
        <location evidence="1">Nucleus</location>
    </subcellularLocation>
</comment>
<evidence type="ECO:0000256" key="6">
    <source>
        <dbReference type="SAM" id="MobiDB-lite"/>
    </source>
</evidence>
<organism evidence="8 9">
    <name type="scientific">Phialemonium thermophilum</name>
    <dbReference type="NCBI Taxonomy" id="223376"/>
    <lineage>
        <taxon>Eukaryota</taxon>
        <taxon>Fungi</taxon>
        <taxon>Dikarya</taxon>
        <taxon>Ascomycota</taxon>
        <taxon>Pezizomycotina</taxon>
        <taxon>Sordariomycetes</taxon>
        <taxon>Sordariomycetidae</taxon>
        <taxon>Cephalothecales</taxon>
        <taxon>Cephalothecaceae</taxon>
        <taxon>Phialemonium</taxon>
    </lineage>
</organism>